<dbReference type="Pfam" id="PF07883">
    <property type="entry name" value="Cupin_2"/>
    <property type="match status" value="1"/>
</dbReference>
<proteinExistence type="predicted"/>
<keyword evidence="3" id="KW-1185">Reference proteome</keyword>
<dbReference type="OrthoDB" id="4227163at2"/>
<dbReference type="InterPro" id="IPR014710">
    <property type="entry name" value="RmlC-like_jellyroll"/>
</dbReference>
<sequence length="164" mass="17577">MSFGYVKTPADGPQWWFLDTRMVVKAAAEQTGGAFALIEWSAPAGFGPPLHQHNTEDEAFYLFEGAIDVQCGDDRWTVGPGDFVFLPRGVPHGFVVADGPVRGLQITSPAGFERFVAELGREPEGPGLPEPSAPDVPRLAEASGRYGHEILGPPLTAWSTTLTA</sequence>
<dbReference type="InterPro" id="IPR053146">
    <property type="entry name" value="QDO-like"/>
</dbReference>
<dbReference type="EMBL" id="FRCS01000001">
    <property type="protein sequence ID" value="SHM58971.1"/>
    <property type="molecule type" value="Genomic_DNA"/>
</dbReference>
<dbReference type="InterPro" id="IPR013096">
    <property type="entry name" value="Cupin_2"/>
</dbReference>
<dbReference type="Gene3D" id="2.60.120.10">
    <property type="entry name" value="Jelly Rolls"/>
    <property type="match status" value="1"/>
</dbReference>
<feature type="domain" description="Cupin type-2" evidence="1">
    <location>
        <begin position="43"/>
        <end position="102"/>
    </location>
</feature>
<evidence type="ECO:0000313" key="2">
    <source>
        <dbReference type="EMBL" id="SHM58971.1"/>
    </source>
</evidence>
<evidence type="ECO:0000313" key="3">
    <source>
        <dbReference type="Proteomes" id="UP000184440"/>
    </source>
</evidence>
<gene>
    <name evidence="2" type="ORF">SAMN05443668_101969</name>
</gene>
<dbReference type="STRING" id="134849.SAMN05443668_101969"/>
<evidence type="ECO:0000259" key="1">
    <source>
        <dbReference type="Pfam" id="PF07883"/>
    </source>
</evidence>
<dbReference type="InterPro" id="IPR011051">
    <property type="entry name" value="RmlC_Cupin_sf"/>
</dbReference>
<protein>
    <submittedName>
        <fullName evidence="2">Cupin domain protein</fullName>
    </submittedName>
</protein>
<dbReference type="CDD" id="cd02215">
    <property type="entry name" value="cupin_QDO_N_C"/>
    <property type="match status" value="1"/>
</dbReference>
<dbReference type="RefSeq" id="WP_073251753.1">
    <property type="nucleotide sequence ID" value="NZ_FRCS01000001.1"/>
</dbReference>
<reference evidence="2 3" key="1">
    <citation type="submission" date="2016-11" db="EMBL/GenBank/DDBJ databases">
        <authorList>
            <person name="Jaros S."/>
            <person name="Januszkiewicz K."/>
            <person name="Wedrychowicz H."/>
        </authorList>
    </citation>
    <scope>NUCLEOTIDE SEQUENCE [LARGE SCALE GENOMIC DNA]</scope>
    <source>
        <strain evidence="2 3">DSM 46144</strain>
    </source>
</reference>
<dbReference type="AlphaFoldDB" id="A0A1M7K1A9"/>
<dbReference type="PANTHER" id="PTHR36440:SF1">
    <property type="entry name" value="PUTATIVE (AFU_ORTHOLOGUE AFUA_8G07350)-RELATED"/>
    <property type="match status" value="1"/>
</dbReference>
<organism evidence="2 3">
    <name type="scientific">Cryptosporangium aurantiacum</name>
    <dbReference type="NCBI Taxonomy" id="134849"/>
    <lineage>
        <taxon>Bacteria</taxon>
        <taxon>Bacillati</taxon>
        <taxon>Actinomycetota</taxon>
        <taxon>Actinomycetes</taxon>
        <taxon>Cryptosporangiales</taxon>
        <taxon>Cryptosporangiaceae</taxon>
        <taxon>Cryptosporangium</taxon>
    </lineage>
</organism>
<name>A0A1M7K1A9_9ACTN</name>
<accession>A0A1M7K1A9</accession>
<dbReference type="Proteomes" id="UP000184440">
    <property type="component" value="Unassembled WGS sequence"/>
</dbReference>
<dbReference type="PANTHER" id="PTHR36440">
    <property type="entry name" value="PUTATIVE (AFU_ORTHOLOGUE AFUA_8G07350)-RELATED"/>
    <property type="match status" value="1"/>
</dbReference>
<dbReference type="SUPFAM" id="SSF51182">
    <property type="entry name" value="RmlC-like cupins"/>
    <property type="match status" value="1"/>
</dbReference>